<dbReference type="CDD" id="cd09873">
    <property type="entry name" value="PIN_Pae0151-like"/>
    <property type="match status" value="1"/>
</dbReference>
<dbReference type="PANTHER" id="PTHR35901:SF1">
    <property type="entry name" value="EXONUCLEASE VAPC9"/>
    <property type="match status" value="1"/>
</dbReference>
<dbReference type="PANTHER" id="PTHR35901">
    <property type="entry name" value="RIBONUCLEASE VAPC3"/>
    <property type="match status" value="1"/>
</dbReference>
<reference evidence="2 3" key="2">
    <citation type="journal article" date="2011" name="Stand. Genomic Sci.">
        <title>Complete genome sequence of Staphylothermus hellenicus P8.</title>
        <authorList>
            <person name="Anderson I."/>
            <person name="Wirth R."/>
            <person name="Lucas S."/>
            <person name="Copeland A."/>
            <person name="Lapidus A."/>
            <person name="Cheng J.F."/>
            <person name="Goodwin L."/>
            <person name="Pitluck S."/>
            <person name="Davenport K."/>
            <person name="Detter J.C."/>
            <person name="Han C."/>
            <person name="Tapia R."/>
            <person name="Land M."/>
            <person name="Hauser L."/>
            <person name="Pati A."/>
            <person name="Mikhailova N."/>
            <person name="Woyke T."/>
            <person name="Klenk H.P."/>
            <person name="Kyrpides N."/>
            <person name="Ivanova N."/>
        </authorList>
    </citation>
    <scope>NUCLEOTIDE SEQUENCE [LARGE SCALE GENOMIC DNA]</scope>
    <source>
        <strain evidence="3">DSM 12710 / JCM 10830 / BK20S6-10-b1 / P8</strain>
    </source>
</reference>
<dbReference type="GeneID" id="9234200"/>
<dbReference type="OrthoDB" id="168412at2157"/>
<organism evidence="2 3">
    <name type="scientific">Staphylothermus hellenicus (strain DSM 12710 / JCM 10830 / BK20S6-10-b1 / P8)</name>
    <dbReference type="NCBI Taxonomy" id="591019"/>
    <lineage>
        <taxon>Archaea</taxon>
        <taxon>Thermoproteota</taxon>
        <taxon>Thermoprotei</taxon>
        <taxon>Desulfurococcales</taxon>
        <taxon>Desulfurococcaceae</taxon>
        <taxon>Staphylothermus</taxon>
    </lineage>
</organism>
<proteinExistence type="predicted"/>
<dbReference type="Proteomes" id="UP000002573">
    <property type="component" value="Chromosome"/>
</dbReference>
<reference evidence="3" key="1">
    <citation type="submission" date="2010-05" db="EMBL/GenBank/DDBJ databases">
        <title>Complete sequence of Staphylothermus hellenicus DSM 12710.</title>
        <authorList>
            <consortium name="US DOE Joint Genome Institute"/>
            <person name="Lucas S."/>
            <person name="Copeland A."/>
            <person name="Lapidus A."/>
            <person name="Cheng J.-F."/>
            <person name="Bruce D."/>
            <person name="Goodwin L."/>
            <person name="Pitluck S."/>
            <person name="Davenport K."/>
            <person name="Detter J.C."/>
            <person name="Han C."/>
            <person name="Tapia R."/>
            <person name="Larimer F."/>
            <person name="Land M."/>
            <person name="Hauser L."/>
            <person name="Kyrpides N."/>
            <person name="Mikhailova N."/>
            <person name="Anderson I.J."/>
            <person name="Woyke T."/>
        </authorList>
    </citation>
    <scope>NUCLEOTIDE SEQUENCE [LARGE SCALE GENOMIC DNA]</scope>
    <source>
        <strain evidence="3">DSM 12710 / JCM 10830 / BK20S6-10-b1 / P8</strain>
    </source>
</reference>
<dbReference type="AlphaFoldDB" id="D7D8C3"/>
<dbReference type="SUPFAM" id="SSF88723">
    <property type="entry name" value="PIN domain-like"/>
    <property type="match status" value="1"/>
</dbReference>
<evidence type="ECO:0008006" key="4">
    <source>
        <dbReference type="Google" id="ProtNLM"/>
    </source>
</evidence>
<dbReference type="RefSeq" id="WP_013143217.1">
    <property type="nucleotide sequence ID" value="NC_014205.1"/>
</dbReference>
<gene>
    <name evidence="2" type="ordered locus">Shell_0911</name>
</gene>
<dbReference type="HOGENOM" id="CLU_121774_5_0_2"/>
<evidence type="ECO:0000256" key="1">
    <source>
        <dbReference type="ARBA" id="ARBA00022842"/>
    </source>
</evidence>
<evidence type="ECO:0000313" key="3">
    <source>
        <dbReference type="Proteomes" id="UP000002573"/>
    </source>
</evidence>
<dbReference type="InterPro" id="IPR029060">
    <property type="entry name" value="PIN-like_dom_sf"/>
</dbReference>
<evidence type="ECO:0000313" key="2">
    <source>
        <dbReference type="EMBL" id="ADI32019.1"/>
    </source>
</evidence>
<keyword evidence="3" id="KW-1185">Reference proteome</keyword>
<keyword evidence="1" id="KW-0460">Magnesium</keyword>
<dbReference type="InterPro" id="IPR051619">
    <property type="entry name" value="TypeII_TA_RNase_PINc/VapC"/>
</dbReference>
<protein>
    <recommendedName>
        <fullName evidence="4">PilT protein domain protein</fullName>
    </recommendedName>
</protein>
<dbReference type="KEGG" id="shc:Shell_0911"/>
<accession>D7D8C3</accession>
<dbReference type="Gene3D" id="3.40.50.1010">
    <property type="entry name" value="5'-nuclease"/>
    <property type="match status" value="1"/>
</dbReference>
<name>D7D8C3_STAHD</name>
<dbReference type="eggNOG" id="arCOG00729">
    <property type="taxonomic scope" value="Archaea"/>
</dbReference>
<dbReference type="EMBL" id="CP002051">
    <property type="protein sequence ID" value="ADI32019.1"/>
    <property type="molecule type" value="Genomic_DNA"/>
</dbReference>
<dbReference type="InterPro" id="IPR044153">
    <property type="entry name" value="PIN_Pae0151-like"/>
</dbReference>
<sequence>MSSATKKYLLDASAIYPLVLQLREDFLNYSKHFTILDLTVYEVGNVIWKMYRRGMIKNLGVVAKLFQEVLNSMAMQRTMHNIEEILNISIKENLTFYNASYLYIARTLKYKLVTEDHDLQKYPESISINQLLRELGIKPKR</sequence>